<dbReference type="FunCoup" id="A5E3H3">
    <property type="interactions" value="845"/>
</dbReference>
<dbReference type="PANTHER" id="PTHR48103:SF2">
    <property type="entry name" value="MIDASIN"/>
    <property type="match status" value="1"/>
</dbReference>
<dbReference type="GO" id="GO:0006364">
    <property type="term" value="P:rRNA processing"/>
    <property type="evidence" value="ECO:0007669"/>
    <property type="project" value="EnsemblFungi"/>
</dbReference>
<evidence type="ECO:0000256" key="7">
    <source>
        <dbReference type="ARBA" id="ARBA00022840"/>
    </source>
</evidence>
<dbReference type="InterPro" id="IPR003593">
    <property type="entry name" value="AAA+_ATPase"/>
</dbReference>
<evidence type="ECO:0000256" key="9">
    <source>
        <dbReference type="ARBA" id="ARBA00023242"/>
    </source>
</evidence>
<dbReference type="InterPro" id="IPR048617">
    <property type="entry name" value="MDN1_AAA_lid_4"/>
</dbReference>
<accession>A5E3H3</accession>
<dbReference type="OMA" id="KRCAIAP"/>
<dbReference type="SUPFAM" id="SSF52540">
    <property type="entry name" value="P-loop containing nucleoside triphosphate hydrolases"/>
    <property type="match status" value="6"/>
</dbReference>
<feature type="domain" description="AAA+ ATPase" evidence="11">
    <location>
        <begin position="370"/>
        <end position="524"/>
    </location>
</feature>
<proteinExistence type="inferred from homology"/>
<keyword evidence="8" id="KW-0143">Chaperone</keyword>
<keyword evidence="13" id="KW-1185">Reference proteome</keyword>
<evidence type="ECO:0000256" key="6">
    <source>
        <dbReference type="ARBA" id="ARBA00022741"/>
    </source>
</evidence>
<feature type="domain" description="AAA+ ATPase" evidence="11">
    <location>
        <begin position="1150"/>
        <end position="1295"/>
    </location>
</feature>
<gene>
    <name evidence="12" type="ORF">LELG_04160</name>
</gene>
<dbReference type="HOGENOM" id="CLU_000050_1_1_1"/>
<dbReference type="Pfam" id="PF17867">
    <property type="entry name" value="AAA_lid_7"/>
    <property type="match status" value="3"/>
</dbReference>
<dbReference type="PROSITE" id="PS00675">
    <property type="entry name" value="SIGMA54_INTERACT_1"/>
    <property type="match status" value="1"/>
</dbReference>
<comment type="similarity">
    <text evidence="3">Belongs to the midasin family.</text>
</comment>
<dbReference type="FunFam" id="3.40.50.300:FF:000712">
    <property type="entry name" value="Midasin"/>
    <property type="match status" value="1"/>
</dbReference>
<dbReference type="PANTHER" id="PTHR48103">
    <property type="entry name" value="MIDASIN-RELATED"/>
    <property type="match status" value="1"/>
</dbReference>
<keyword evidence="6" id="KW-0547">Nucleotide-binding</keyword>
<dbReference type="GO" id="GO:0110136">
    <property type="term" value="P:protein-RNA complex remodeling"/>
    <property type="evidence" value="ECO:0007669"/>
    <property type="project" value="EnsemblFungi"/>
</dbReference>
<dbReference type="Proteomes" id="UP000001996">
    <property type="component" value="Unassembled WGS sequence"/>
</dbReference>
<evidence type="ECO:0000256" key="10">
    <source>
        <dbReference type="ARBA" id="ARBA00077000"/>
    </source>
</evidence>
<dbReference type="Pfam" id="PF17865">
    <property type="entry name" value="AAA_lid_5"/>
    <property type="match status" value="1"/>
</dbReference>
<dbReference type="InterPro" id="IPR025662">
    <property type="entry name" value="Sigma_54_int_dom_ATP-bd_1"/>
</dbReference>
<evidence type="ECO:0000313" key="12">
    <source>
        <dbReference type="EMBL" id="EDK45981.1"/>
    </source>
</evidence>
<dbReference type="InterPro" id="IPR027417">
    <property type="entry name" value="P-loop_NTPase"/>
</dbReference>
<evidence type="ECO:0000256" key="3">
    <source>
        <dbReference type="ARBA" id="ARBA00007188"/>
    </source>
</evidence>
<dbReference type="InParanoid" id="A5E3H3"/>
<dbReference type="FunFam" id="3.40.50.300:FF:000582">
    <property type="entry name" value="Midasin"/>
    <property type="match status" value="1"/>
</dbReference>
<evidence type="ECO:0000256" key="2">
    <source>
        <dbReference type="ARBA" id="ARBA00004642"/>
    </source>
</evidence>
<dbReference type="Pfam" id="PF07728">
    <property type="entry name" value="AAA_5"/>
    <property type="match status" value="8"/>
</dbReference>
<dbReference type="GO" id="GO:2000200">
    <property type="term" value="P:regulation of ribosomal subunit export from nucleus"/>
    <property type="evidence" value="ECO:0007669"/>
    <property type="project" value="EnsemblFungi"/>
</dbReference>
<dbReference type="Gene3D" id="3.40.50.300">
    <property type="entry name" value="P-loop containing nucleotide triphosphate hydrolases"/>
    <property type="match status" value="7"/>
</dbReference>
<keyword evidence="5" id="KW-0597">Phosphoprotein</keyword>
<dbReference type="CDD" id="cd00009">
    <property type="entry name" value="AAA"/>
    <property type="match status" value="1"/>
</dbReference>
<dbReference type="GO" id="GO:0030687">
    <property type="term" value="C:preribosome, large subunit precursor"/>
    <property type="evidence" value="ECO:0007669"/>
    <property type="project" value="TreeGrafter"/>
</dbReference>
<protein>
    <recommendedName>
        <fullName evidence="4">Midasin</fullName>
    </recommendedName>
    <alternativeName>
        <fullName evidence="10">MIDAS-containing protein</fullName>
    </alternativeName>
</protein>
<dbReference type="GO" id="GO:0000055">
    <property type="term" value="P:ribosomal large subunit export from nucleus"/>
    <property type="evidence" value="ECO:0007669"/>
    <property type="project" value="TreeGrafter"/>
</dbReference>
<dbReference type="FunFam" id="3.40.50.300:FF:000142">
    <property type="entry name" value="Midasin"/>
    <property type="match status" value="1"/>
</dbReference>
<feature type="domain" description="AAA+ ATPase" evidence="11">
    <location>
        <begin position="711"/>
        <end position="975"/>
    </location>
</feature>
<evidence type="ECO:0000256" key="8">
    <source>
        <dbReference type="ARBA" id="ARBA00023186"/>
    </source>
</evidence>
<dbReference type="GO" id="GO:0000027">
    <property type="term" value="P:ribosomal large subunit assembly"/>
    <property type="evidence" value="ECO:0007669"/>
    <property type="project" value="EnsemblFungi"/>
</dbReference>
<reference evidence="12 13" key="1">
    <citation type="journal article" date="2009" name="Nature">
        <title>Evolution of pathogenicity and sexual reproduction in eight Candida genomes.</title>
        <authorList>
            <person name="Butler G."/>
            <person name="Rasmussen M.D."/>
            <person name="Lin M.F."/>
            <person name="Santos M.A."/>
            <person name="Sakthikumar S."/>
            <person name="Munro C.A."/>
            <person name="Rheinbay E."/>
            <person name="Grabherr M."/>
            <person name="Forche A."/>
            <person name="Reedy J.L."/>
            <person name="Agrafioti I."/>
            <person name="Arnaud M.B."/>
            <person name="Bates S."/>
            <person name="Brown A.J."/>
            <person name="Brunke S."/>
            <person name="Costanzo M.C."/>
            <person name="Fitzpatrick D.A."/>
            <person name="de Groot P.W."/>
            <person name="Harris D."/>
            <person name="Hoyer L.L."/>
            <person name="Hube B."/>
            <person name="Klis F.M."/>
            <person name="Kodira C."/>
            <person name="Lennard N."/>
            <person name="Logue M.E."/>
            <person name="Martin R."/>
            <person name="Neiman A.M."/>
            <person name="Nikolaou E."/>
            <person name="Quail M.A."/>
            <person name="Quinn J."/>
            <person name="Santos M.C."/>
            <person name="Schmitzberger F.F."/>
            <person name="Sherlock G."/>
            <person name="Shah P."/>
            <person name="Silverstein K.A."/>
            <person name="Skrzypek M.S."/>
            <person name="Soll D."/>
            <person name="Staggs R."/>
            <person name="Stansfield I."/>
            <person name="Stumpf M.P."/>
            <person name="Sudbery P.E."/>
            <person name="Srikantha T."/>
            <person name="Zeng Q."/>
            <person name="Berman J."/>
            <person name="Berriman M."/>
            <person name="Heitman J."/>
            <person name="Gow N.A."/>
            <person name="Lorenz M.C."/>
            <person name="Birren B.W."/>
            <person name="Kellis M."/>
            <person name="Cuomo C.A."/>
        </authorList>
    </citation>
    <scope>NUCLEOTIDE SEQUENCE [LARGE SCALE GENOMIC DNA]</scope>
    <source>
        <strain evidence="13">ATCC 11503 / BCRC 21390 / CBS 2605 / JCM 1781 / NBRC 1676 / NRRL YB-4239</strain>
    </source>
</reference>
<sequence length="2556" mass="287957">MENNHSSVFLNTTKINQKYNAYKLNYPGKLFPKDEWFKYDFNISASDNLNNLALTALENPLLAYYCYKPIFLDLIARWIQSPGAFEQEYNKYKKETNKVKGSIILQVLSKLLHLCDECISLFELFLQRQDICNAMVEVQPGTLELEQILLSFYRLLQYDTDKFKRYINPDVLYKMVKSKGEAQENEQNEQHEQNEQNVSGATLQVSKYLIVQILVLYLLASESSKNKMLQEYTNASTELDSFYEGETVNYYYLPLLEAKRIANFKNLPTIEEEEEEEEEEEKEKEKIEKIENNGELETKVSDFNNEASSTSNLIEIDASALTTNFITSICGVLVPRLISDLIPNVLLSSQFVPTSHAVSVLRSIAKQLQKSHPVMLVGAAGSGKSFFIEKLAHDMCYTDSIVKIHLGEQTDAKLLLGTYASGEKPGSFRWNKGVLTTAVETGKWVLIEDIDQAPTEILSVLLMLLEKRQLNIPSRGETVYAKNGFQLFATIRNSAGHGSTKDRSVIPDMIGSRFWKIIELAAPSDEELRVILFAKYPLLSNLLDSFLKCYSAVLDFYSQRSFISLSKGQSIRAISLKDLMKFCSRCSRLLEQRGVRDSNEPLDSSIYDEIFAEAIACFGSTIAEPRALTLLINYVGEQLGVPSSRVNQYLLKIKPRFLNDLNTLRVGRATVQKSTGQQLLSSRGHSSSVSSFARTNHALHLMEEVGVAISMAEPVLLVGETGTGKTTVVQEIAKLVGKKLTVINVSQQTESGDLLGGYKPVNVKSLAIQVQELFGSIFMATFSEKKNERFNKILTRSFNNGQWKNVLRLWQEAYKMAVAYLEKSVNKANTENSEDGAPRKKQRSHQIDPNFLLKRWHEFQDMVKEFEIRSSMSENSFIFDFVEGSLIKAIRDGDWLLLDEINLASPDTLESITDLLNEQLSQRSILLTDRGDTEPIKAHPEFRIFGCMNPSTDVGKRDLPISIRSQFTEIYVQSPDRDLEDLLSIIDKYIGRYSVGDEWVVNDVAELYMKAKVLSELNQIVDGANQRPHFSIRTLSRTLTYVSDIIPIYGLRRSLFEGFSMTFLTLLDVNSALILKPIIEKYTINRLKNAKSVMSSIPACPSSSNLGSYIQFQHYWMKRGPYEIQEQPDYILTPYVKSNLLNLVRATSGRRFPVLIQGPTSAGKTSMIRYLASITGHKFMRINNHEHTDLQEYLGTYVSDTSGKLVFQEGVLVEALRNGYWLVLDELNLAPTDVLEALNRLLDDNRELFIPETQEVIKPHPDFMLFATQNPPGLYGGRKVLSRAFRNRFLELHFDDIPQNELETILHLRCQIAPSYAKKIVDVYRELSVQRQSTRLFEQKNSFATLRDLFRWASREAVGYEQLAINGYMLLAERVRKLEEKREVQSVIEKVMKVKLDMDKFYDEFDISSVAQKGAQQVIWTKAMRRLAVLVLSSMQNNEPVLLVGETGCGKTTICQVIADAQGKKLIALNAHQNTETGDLIGSQRPARNRAALQSKLRTELLEFLTSIGLENVQLLSLETQIKHFRSQKDNIPQGFEELAQSIEDTLCKSAVLFQWNDGPLVEAMKSGDYFLLDEISLADDSVLERLNSVLEPERTILLAEKGSDDAAVTAAEAFKFFATMNPGGDYGKKELSPALRNRFTEIWVPSMEDYADVQQIVQARLKTKLLADAIVQFSEWYGLEFGGGSTNNGVISLRDILAWVEFVNSCEPKLDSLTALYHGASMVFIDALGTNNTAFLAENQSSLESAKSKCLVKLANLTGAEFESGELDGKTIVQVNETAFQAGPFAIPIANQDDDGNSKHTLGFSLEAPTTASNAMKVVRAMQVNKPILLEGSPGVGKTSLVSALAKATGNELVRINLSEQTDLVDLFGSDAPVEDGAAGEFVWRDAPFLRAMQRGDWVLLDEMNLASQAVLEGLNACLDHRGEAYIPELDRSFKKHADFRIFAAQNPQYQGGGRKGLPKSFVNRFSVVYVDILKAEDLHLILQHLYPQIPKEDGVKLIKFMSQIEYEVVKHKRWGHLGSPWEFNLRDSLRWLTLYTSRSINQEIGLSAFIDMIICQRFRTQEDRDRALRLFEDVFGSSTKRDNYFNITQDTVQFGDTLSVRDELFQYDNGKDLLPLQCNFKVLETALRSVAHNIPLILTGPTSSGKTSLVRYLANLLGAKLEEFSMNSEVDAMDILGGYEQSDIVRQFHSFLAELSNILNEQIITSIRDGATHAPSSIVIEAALKLIADISSSLITLEQTDVLILRMELVKQFLSNEVFDSVLRFKHEMGKTTLKFEWFDGQLIQAIENGHWIVLDNANLCPPSVLDRLNSLLETNGTLLINECTNSDGEPRVVKPHPNFRLFLTVNPKYGELSRAMRNRGIEVYMALLEDRMTKFDSRVLGNLAIGESIVQKSAKPPTAIYSFDRNTNMRNLSLVFDTILSAASDVENTSIWSLLSLRSLNEFESVLQLVNLCSEFVDESNAFKQISESVALFLKLGLSSVVETLYGKVDTVSSEVVNQAVNYAQDQPLHPLVNLALVSTFSQEFPLVQSSESTLLYEVVNEVQKLAVTMSRH</sequence>
<dbReference type="Pfam" id="PF21108">
    <property type="entry name" value="MDN1_4th"/>
    <property type="match status" value="1"/>
</dbReference>
<comment type="subcellular location">
    <subcellularLocation>
        <location evidence="1">Nucleus</location>
        <location evidence="1">Nucleolus</location>
    </subcellularLocation>
    <subcellularLocation>
        <location evidence="2">Nucleus</location>
        <location evidence="2">Nucleoplasm</location>
    </subcellularLocation>
</comment>
<dbReference type="EMBL" id="CH981529">
    <property type="protein sequence ID" value="EDK45981.1"/>
    <property type="molecule type" value="Genomic_DNA"/>
</dbReference>
<feature type="domain" description="AAA+ ATPase" evidence="11">
    <location>
        <begin position="1437"/>
        <end position="1649"/>
    </location>
</feature>
<dbReference type="OrthoDB" id="5186at2759"/>
<dbReference type="eggNOG" id="KOG1808">
    <property type="taxonomic scope" value="Eukaryota"/>
</dbReference>
<dbReference type="GO" id="GO:0016887">
    <property type="term" value="F:ATP hydrolysis activity"/>
    <property type="evidence" value="ECO:0007669"/>
    <property type="project" value="EnsemblFungi"/>
</dbReference>
<evidence type="ECO:0000256" key="4">
    <source>
        <dbReference type="ARBA" id="ARBA00017143"/>
    </source>
</evidence>
<dbReference type="SMART" id="SM00382">
    <property type="entry name" value="AAA"/>
    <property type="match status" value="6"/>
</dbReference>
<organism evidence="12 13">
    <name type="scientific">Lodderomyces elongisporus (strain ATCC 11503 / CBS 2605 / JCM 1781 / NBRC 1676 / NRRL YB-4239)</name>
    <name type="common">Yeast</name>
    <name type="synonym">Saccharomyces elongisporus</name>
    <dbReference type="NCBI Taxonomy" id="379508"/>
    <lineage>
        <taxon>Eukaryota</taxon>
        <taxon>Fungi</taxon>
        <taxon>Dikarya</taxon>
        <taxon>Ascomycota</taxon>
        <taxon>Saccharomycotina</taxon>
        <taxon>Pichiomycetes</taxon>
        <taxon>Debaryomycetaceae</taxon>
        <taxon>Candida/Lodderomyces clade</taxon>
        <taxon>Lodderomyces</taxon>
    </lineage>
</organism>
<dbReference type="GO" id="GO:0005654">
    <property type="term" value="C:nucleoplasm"/>
    <property type="evidence" value="ECO:0007669"/>
    <property type="project" value="UniProtKB-SubCell"/>
</dbReference>
<keyword evidence="9" id="KW-0539">Nucleus</keyword>
<feature type="domain" description="AAA+ ATPase" evidence="11">
    <location>
        <begin position="1825"/>
        <end position="2012"/>
    </location>
</feature>
<dbReference type="FunFam" id="3.40.50.300:FF:001053">
    <property type="entry name" value="Midasin"/>
    <property type="match status" value="1"/>
</dbReference>
<dbReference type="FunFam" id="3.40.50.300:FF:001368">
    <property type="entry name" value="Midasin"/>
    <property type="match status" value="1"/>
</dbReference>
<keyword evidence="7" id="KW-0067">ATP-binding</keyword>
<dbReference type="GO" id="GO:0005730">
    <property type="term" value="C:nucleolus"/>
    <property type="evidence" value="ECO:0007669"/>
    <property type="project" value="UniProtKB-SubCell"/>
</dbReference>
<dbReference type="InterPro" id="IPR041190">
    <property type="entry name" value="Midasin_AAA_lid_5"/>
</dbReference>
<evidence type="ECO:0000259" key="11">
    <source>
        <dbReference type="SMART" id="SM00382"/>
    </source>
</evidence>
<feature type="domain" description="AAA+ ATPase" evidence="11">
    <location>
        <begin position="2134"/>
        <end position="2373"/>
    </location>
</feature>
<dbReference type="InterPro" id="IPR040848">
    <property type="entry name" value="AAA_lid_7"/>
</dbReference>
<evidence type="ECO:0000256" key="1">
    <source>
        <dbReference type="ARBA" id="ARBA00004604"/>
    </source>
</evidence>
<dbReference type="InterPro" id="IPR011704">
    <property type="entry name" value="ATPase_dyneun-rel_AAA"/>
</dbReference>
<evidence type="ECO:0000256" key="5">
    <source>
        <dbReference type="ARBA" id="ARBA00022553"/>
    </source>
</evidence>
<name>A5E3H3_LODEL</name>
<evidence type="ECO:0000313" key="13">
    <source>
        <dbReference type="Proteomes" id="UP000001996"/>
    </source>
</evidence>
<dbReference type="VEuPathDB" id="FungiDB:LELG_04160"/>
<dbReference type="STRING" id="379508.A5E3H3"/>
<dbReference type="GO" id="GO:0005524">
    <property type="term" value="F:ATP binding"/>
    <property type="evidence" value="ECO:0007669"/>
    <property type="project" value="UniProtKB-KW"/>
</dbReference>